<evidence type="ECO:0000313" key="2">
    <source>
        <dbReference type="EMBL" id="KAL3287731.1"/>
    </source>
</evidence>
<keyword evidence="3" id="KW-1185">Reference proteome</keyword>
<evidence type="ECO:0008006" key="4">
    <source>
        <dbReference type="Google" id="ProtNLM"/>
    </source>
</evidence>
<reference evidence="2 3" key="1">
    <citation type="journal article" date="2021" name="BMC Biol.">
        <title>Horizontally acquired antibacterial genes associated with adaptive radiation of ladybird beetles.</title>
        <authorList>
            <person name="Li H.S."/>
            <person name="Tang X.F."/>
            <person name="Huang Y.H."/>
            <person name="Xu Z.Y."/>
            <person name="Chen M.L."/>
            <person name="Du X.Y."/>
            <person name="Qiu B.Y."/>
            <person name="Chen P.T."/>
            <person name="Zhang W."/>
            <person name="Slipinski A."/>
            <person name="Escalona H.E."/>
            <person name="Waterhouse R.M."/>
            <person name="Zwick A."/>
            <person name="Pang H."/>
        </authorList>
    </citation>
    <scope>NUCLEOTIDE SEQUENCE [LARGE SCALE GENOMIC DNA]</scope>
    <source>
        <strain evidence="2">SYSU2018</strain>
    </source>
</reference>
<evidence type="ECO:0000256" key="1">
    <source>
        <dbReference type="SAM" id="MobiDB-lite"/>
    </source>
</evidence>
<comment type="caution">
    <text evidence="2">The sequence shown here is derived from an EMBL/GenBank/DDBJ whole genome shotgun (WGS) entry which is preliminary data.</text>
</comment>
<name>A0ABD2P9T3_9CUCU</name>
<dbReference type="Proteomes" id="UP001516400">
    <property type="component" value="Unassembled WGS sequence"/>
</dbReference>
<gene>
    <name evidence="2" type="ORF">HHI36_002195</name>
</gene>
<feature type="region of interest" description="Disordered" evidence="1">
    <location>
        <begin position="1"/>
        <end position="36"/>
    </location>
</feature>
<sequence length="105" mass="12054">MAKHEIWTLSNREGTDDNPENYVSPSSSKTRQIERSSTERILNEIADVISTPLLPPNIEPMPEADEIGGFLTMIGPKLRNMESKKQKELMFNIYKMLHSAEMEQF</sequence>
<organism evidence="2 3">
    <name type="scientific">Cryptolaemus montrouzieri</name>
    <dbReference type="NCBI Taxonomy" id="559131"/>
    <lineage>
        <taxon>Eukaryota</taxon>
        <taxon>Metazoa</taxon>
        <taxon>Ecdysozoa</taxon>
        <taxon>Arthropoda</taxon>
        <taxon>Hexapoda</taxon>
        <taxon>Insecta</taxon>
        <taxon>Pterygota</taxon>
        <taxon>Neoptera</taxon>
        <taxon>Endopterygota</taxon>
        <taxon>Coleoptera</taxon>
        <taxon>Polyphaga</taxon>
        <taxon>Cucujiformia</taxon>
        <taxon>Coccinelloidea</taxon>
        <taxon>Coccinellidae</taxon>
        <taxon>Scymninae</taxon>
        <taxon>Scymnini</taxon>
        <taxon>Cryptolaemus</taxon>
    </lineage>
</organism>
<feature type="compositionally biased region" description="Polar residues" evidence="1">
    <location>
        <begin position="21"/>
        <end position="30"/>
    </location>
</feature>
<accession>A0ABD2P9T3</accession>
<protein>
    <recommendedName>
        <fullName evidence="4">BESS domain-containing protein</fullName>
    </recommendedName>
</protein>
<proteinExistence type="predicted"/>
<evidence type="ECO:0000313" key="3">
    <source>
        <dbReference type="Proteomes" id="UP001516400"/>
    </source>
</evidence>
<dbReference type="EMBL" id="JABFTP020000185">
    <property type="protein sequence ID" value="KAL3287731.1"/>
    <property type="molecule type" value="Genomic_DNA"/>
</dbReference>
<dbReference type="AlphaFoldDB" id="A0ABD2P9T3"/>